<gene>
    <name evidence="2" type="ORF">ANE_LOCUS8969</name>
</gene>
<comment type="caution">
    <text evidence="2">The sequence shown here is derived from an EMBL/GenBank/DDBJ whole genome shotgun (WGS) entry which is preliminary data.</text>
</comment>
<evidence type="ECO:0000313" key="2">
    <source>
        <dbReference type="EMBL" id="VVA98524.1"/>
    </source>
</evidence>
<evidence type="ECO:0000259" key="1">
    <source>
        <dbReference type="Pfam" id="PF01965"/>
    </source>
</evidence>
<dbReference type="EMBL" id="CABITT030000003">
    <property type="protein sequence ID" value="VVA98524.1"/>
    <property type="molecule type" value="Genomic_DNA"/>
</dbReference>
<dbReference type="SUPFAM" id="SSF52317">
    <property type="entry name" value="Class I glutamine amidotransferase-like"/>
    <property type="match status" value="1"/>
</dbReference>
<name>A0A565BAY4_9BRAS</name>
<proteinExistence type="predicted"/>
<dbReference type="InterPro" id="IPR002818">
    <property type="entry name" value="DJ-1/PfpI"/>
</dbReference>
<dbReference type="Pfam" id="PF01965">
    <property type="entry name" value="DJ-1_PfpI"/>
    <property type="match status" value="1"/>
</dbReference>
<evidence type="ECO:0000313" key="3">
    <source>
        <dbReference type="Proteomes" id="UP000489600"/>
    </source>
</evidence>
<feature type="domain" description="DJ-1/PfpI" evidence="1">
    <location>
        <begin position="2"/>
        <end position="51"/>
    </location>
</feature>
<dbReference type="OrthoDB" id="543156at2759"/>
<dbReference type="Proteomes" id="UP000489600">
    <property type="component" value="Unassembled WGS sequence"/>
</dbReference>
<keyword evidence="3" id="KW-1185">Reference proteome</keyword>
<dbReference type="AlphaFoldDB" id="A0A565BAY4"/>
<sequence>MITVLQRGGADVTVTSVENQVGVDACHGIKMVVDTLFSDITDSIFDLIVLPVSVLC</sequence>
<accession>A0A565BAY4</accession>
<dbReference type="Gene3D" id="3.40.50.880">
    <property type="match status" value="1"/>
</dbReference>
<dbReference type="InterPro" id="IPR029062">
    <property type="entry name" value="Class_I_gatase-like"/>
</dbReference>
<reference evidence="2" key="1">
    <citation type="submission" date="2019-07" db="EMBL/GenBank/DDBJ databases">
        <authorList>
            <person name="Dittberner H."/>
        </authorList>
    </citation>
    <scope>NUCLEOTIDE SEQUENCE [LARGE SCALE GENOMIC DNA]</scope>
</reference>
<organism evidence="2 3">
    <name type="scientific">Arabis nemorensis</name>
    <dbReference type="NCBI Taxonomy" id="586526"/>
    <lineage>
        <taxon>Eukaryota</taxon>
        <taxon>Viridiplantae</taxon>
        <taxon>Streptophyta</taxon>
        <taxon>Embryophyta</taxon>
        <taxon>Tracheophyta</taxon>
        <taxon>Spermatophyta</taxon>
        <taxon>Magnoliopsida</taxon>
        <taxon>eudicotyledons</taxon>
        <taxon>Gunneridae</taxon>
        <taxon>Pentapetalae</taxon>
        <taxon>rosids</taxon>
        <taxon>malvids</taxon>
        <taxon>Brassicales</taxon>
        <taxon>Brassicaceae</taxon>
        <taxon>Arabideae</taxon>
        <taxon>Arabis</taxon>
    </lineage>
</organism>
<protein>
    <recommendedName>
        <fullName evidence="1">DJ-1/PfpI domain-containing protein</fullName>
    </recommendedName>
</protein>